<keyword evidence="6" id="KW-1185">Reference proteome</keyword>
<proteinExistence type="inferred from homology"/>
<dbReference type="NCBIfam" id="NF038374">
    <property type="entry name" value="omphalotin_tail"/>
    <property type="match status" value="1"/>
</dbReference>
<dbReference type="GO" id="GO:0032259">
    <property type="term" value="P:methylation"/>
    <property type="evidence" value="ECO:0007669"/>
    <property type="project" value="UniProtKB-KW"/>
</dbReference>
<organism evidence="5 6">
    <name type="scientific">Lentinula detonsa</name>
    <dbReference type="NCBI Taxonomy" id="2804962"/>
    <lineage>
        <taxon>Eukaryota</taxon>
        <taxon>Fungi</taxon>
        <taxon>Dikarya</taxon>
        <taxon>Basidiomycota</taxon>
        <taxon>Agaricomycotina</taxon>
        <taxon>Agaricomycetes</taxon>
        <taxon>Agaricomycetidae</taxon>
        <taxon>Agaricales</taxon>
        <taxon>Marasmiineae</taxon>
        <taxon>Omphalotaceae</taxon>
        <taxon>Lentinula</taxon>
    </lineage>
</organism>
<feature type="domain" description="Tetrapyrrole methylase" evidence="4">
    <location>
        <begin position="12"/>
        <end position="148"/>
    </location>
</feature>
<comment type="similarity">
    <text evidence="3">In the N-terminal section; belongs to the precorrin methyltransferase family.</text>
</comment>
<dbReference type="Gene3D" id="3.40.1010.10">
    <property type="entry name" value="Cobalt-precorrin-4 Transmethylase, Domain 1"/>
    <property type="match status" value="1"/>
</dbReference>
<accession>A0A9W8NR09</accession>
<dbReference type="SUPFAM" id="SSF53790">
    <property type="entry name" value="Tetrapyrrole methylase"/>
    <property type="match status" value="1"/>
</dbReference>
<keyword evidence="5" id="KW-0489">Methyltransferase</keyword>
<gene>
    <name evidence="5" type="ORF">DFH05DRAFT_710302</name>
</gene>
<reference evidence="5 6" key="1">
    <citation type="journal article" date="2023" name="Proc. Natl. Acad. Sci. U.S.A.">
        <title>A global phylogenomic analysis of the shiitake genus Lentinula.</title>
        <authorList>
            <person name="Sierra-Patev S."/>
            <person name="Min B."/>
            <person name="Naranjo-Ortiz M."/>
            <person name="Looney B."/>
            <person name="Konkel Z."/>
            <person name="Slot J.C."/>
            <person name="Sakamoto Y."/>
            <person name="Steenwyk J.L."/>
            <person name="Rokas A."/>
            <person name="Carro J."/>
            <person name="Camarero S."/>
            <person name="Ferreira P."/>
            <person name="Molpeceres G."/>
            <person name="Ruiz-Duenas F.J."/>
            <person name="Serrano A."/>
            <person name="Henrissat B."/>
            <person name="Drula E."/>
            <person name="Hughes K.W."/>
            <person name="Mata J.L."/>
            <person name="Ishikawa N.K."/>
            <person name="Vargas-Isla R."/>
            <person name="Ushijima S."/>
            <person name="Smith C.A."/>
            <person name="Donoghue J."/>
            <person name="Ahrendt S."/>
            <person name="Andreopoulos W."/>
            <person name="He G."/>
            <person name="LaButti K."/>
            <person name="Lipzen A."/>
            <person name="Ng V."/>
            <person name="Riley R."/>
            <person name="Sandor L."/>
            <person name="Barry K."/>
            <person name="Martinez A.T."/>
            <person name="Xiao Y."/>
            <person name="Gibbons J.G."/>
            <person name="Terashima K."/>
            <person name="Grigoriev I.V."/>
            <person name="Hibbett D."/>
        </authorList>
    </citation>
    <scope>NUCLEOTIDE SEQUENCE [LARGE SCALE GENOMIC DNA]</scope>
    <source>
        <strain evidence="5 6">TFB7810</strain>
    </source>
</reference>
<evidence type="ECO:0000256" key="2">
    <source>
        <dbReference type="ARBA" id="ARBA00022481"/>
    </source>
</evidence>
<dbReference type="Pfam" id="PF00590">
    <property type="entry name" value="TP_methylase"/>
    <property type="match status" value="1"/>
</dbReference>
<keyword evidence="5" id="KW-0808">Transferase</keyword>
<dbReference type="GO" id="GO:0008168">
    <property type="term" value="F:methyltransferase activity"/>
    <property type="evidence" value="ECO:0007669"/>
    <property type="project" value="UniProtKB-KW"/>
</dbReference>
<dbReference type="EMBL" id="JANVFU010000020">
    <property type="protein sequence ID" value="KAJ3739039.1"/>
    <property type="molecule type" value="Genomic_DNA"/>
</dbReference>
<dbReference type="InterPro" id="IPR000878">
    <property type="entry name" value="4pyrrol_Mease"/>
</dbReference>
<dbReference type="AlphaFoldDB" id="A0A9W8NR09"/>
<dbReference type="CDD" id="cd19916">
    <property type="entry name" value="OphMA_like"/>
    <property type="match status" value="1"/>
</dbReference>
<sequence length="417" mass="46258">METTIQNKTGSLTIVGTGIESIGQMTLQTLSYIEAADKVFYCVIDPATEAFILTKNKNCVDLYQYYDNGKSRMDTYTQMSEVMLREVRKGLNTVGVFYGHPGVFVNPSLRALAIAKSEGYKARMLPGVSAEDCLYADLCIDPSNPGCLTYEASDFLIRERPANIYSHFILFQVGCVGIADFNFSGFENSKFGVLVDRLEEEYGADHPVIHYIAAMLPHEEPVTDQFTIGQLRKPEVYKRVGGVSTFYIPPKERKEINADIVRQLEFLPEGKVPDKRAQIYPPNQWEPEVPTLPAYGPNEHATIAQLDSHSPPEQYQHLATSKAMTDVMIKLALDPNALAEYKADHRAFAQSVPDLTANERTALEMGDSWAFRCAMKDMPTSLLENAKLSVEDASKQGFPWIIVTGIIGVVGSVVSSA</sequence>
<evidence type="ECO:0000256" key="1">
    <source>
        <dbReference type="ARBA" id="ARBA00011738"/>
    </source>
</evidence>
<dbReference type="InterPro" id="IPR014777">
    <property type="entry name" value="4pyrrole_Mease_sub1"/>
</dbReference>
<evidence type="ECO:0000259" key="4">
    <source>
        <dbReference type="Pfam" id="PF00590"/>
    </source>
</evidence>
<keyword evidence="2" id="KW-0488">Methylation</keyword>
<evidence type="ECO:0000313" key="6">
    <source>
        <dbReference type="Proteomes" id="UP001142393"/>
    </source>
</evidence>
<dbReference type="Proteomes" id="UP001142393">
    <property type="component" value="Unassembled WGS sequence"/>
</dbReference>
<evidence type="ECO:0000256" key="3">
    <source>
        <dbReference type="ARBA" id="ARBA00035662"/>
    </source>
</evidence>
<protein>
    <submittedName>
        <fullName evidence="5">Tetrapyrrole methylase</fullName>
    </submittedName>
</protein>
<dbReference type="InterPro" id="IPR035996">
    <property type="entry name" value="4pyrrol_Methylase_sf"/>
</dbReference>
<name>A0A9W8NR09_9AGAR</name>
<comment type="subunit">
    <text evidence="1">Homodimer.</text>
</comment>
<comment type="caution">
    <text evidence="5">The sequence shown here is derived from an EMBL/GenBank/DDBJ whole genome shotgun (WGS) entry which is preliminary data.</text>
</comment>
<evidence type="ECO:0000313" key="5">
    <source>
        <dbReference type="EMBL" id="KAJ3739039.1"/>
    </source>
</evidence>